<dbReference type="GO" id="GO:0071555">
    <property type="term" value="P:cell wall organization"/>
    <property type="evidence" value="ECO:0007669"/>
    <property type="project" value="UniProtKB-KW"/>
</dbReference>
<dbReference type="Proteomes" id="UP000064007">
    <property type="component" value="Chromosome 1"/>
</dbReference>
<feature type="binding site" evidence="7">
    <location>
        <begin position="45"/>
        <end position="46"/>
    </location>
    <ligand>
        <name>substrate</name>
    </ligand>
</feature>
<dbReference type="PANTHER" id="PTHR21198">
    <property type="entry name" value="GLUTAMATE RACEMASE"/>
    <property type="match status" value="1"/>
</dbReference>
<feature type="binding site" evidence="7">
    <location>
        <begin position="13"/>
        <end position="14"/>
    </location>
    <ligand>
        <name>substrate</name>
    </ligand>
</feature>
<dbReference type="Gene3D" id="3.40.50.1860">
    <property type="match status" value="2"/>
</dbReference>
<keyword evidence="5 7" id="KW-0413">Isomerase</keyword>
<dbReference type="KEGG" id="mbat:BN1208_1101"/>
<dbReference type="InterPro" id="IPR018187">
    <property type="entry name" value="Asp/Glu_racemase_AS_1"/>
</dbReference>
<dbReference type="InterPro" id="IPR004391">
    <property type="entry name" value="Glu_race"/>
</dbReference>
<dbReference type="UniPathway" id="UPA00219"/>
<dbReference type="FunFam" id="3.40.50.1860:FF:000001">
    <property type="entry name" value="Glutamate racemase"/>
    <property type="match status" value="1"/>
</dbReference>
<dbReference type="Pfam" id="PF01177">
    <property type="entry name" value="Asp_Glu_race"/>
    <property type="match status" value="1"/>
</dbReference>
<dbReference type="EMBL" id="LN827929">
    <property type="protein sequence ID" value="CEZ19982.1"/>
    <property type="molecule type" value="Genomic_DNA"/>
</dbReference>
<accession>A0A0D6EWI0</accession>
<dbReference type="RefSeq" id="WP_046488649.1">
    <property type="nucleotide sequence ID" value="NZ_LN827929.1"/>
</dbReference>
<sequence>MSPFQNNPIGVIDSGVGGISVLKCIREHLFHENLIYVADSKFAPYGEKSSEEITHRVLTAFDFLNKKNVKSVVIACNTSTAASIQILRDRFSYPIIGMEPAVKPASLMSKNKIVGILATSGTLLSAKFSALLEHHSNDIHFITQPCFGLVELVEHGDLVSPALIALLKKYIDPLLKEKIDTLVLGCTHYSFLKPAIQTLIPDHIKIVDTGNAVANYLKHVLVEKDLLNQNIASGTTNFWTNSLDKNADKVMADLWGENPESYNYRGLWD</sequence>
<dbReference type="HAMAP" id="MF_00258">
    <property type="entry name" value="Glu_racemase"/>
    <property type="match status" value="1"/>
</dbReference>
<dbReference type="SUPFAM" id="SSF53681">
    <property type="entry name" value="Aspartate/glutamate racemase"/>
    <property type="match status" value="2"/>
</dbReference>
<dbReference type="GO" id="GO:0008881">
    <property type="term" value="F:glutamate racemase activity"/>
    <property type="evidence" value="ECO:0007669"/>
    <property type="project" value="UniProtKB-UniRule"/>
</dbReference>
<keyword evidence="3 7" id="KW-0133">Cell shape</keyword>
<dbReference type="InterPro" id="IPR015942">
    <property type="entry name" value="Asp/Glu/hydantoin_racemase"/>
</dbReference>
<dbReference type="GO" id="GO:0008360">
    <property type="term" value="P:regulation of cell shape"/>
    <property type="evidence" value="ECO:0007669"/>
    <property type="project" value="UniProtKB-KW"/>
</dbReference>
<feature type="binding site" evidence="7">
    <location>
        <begin position="77"/>
        <end position="78"/>
    </location>
    <ligand>
        <name>substrate</name>
    </ligand>
</feature>
<organism evidence="8 9">
    <name type="scientific">Candidatus Methylopumilus planktonicus</name>
    <dbReference type="NCBI Taxonomy" id="1581557"/>
    <lineage>
        <taxon>Bacteria</taxon>
        <taxon>Pseudomonadati</taxon>
        <taxon>Pseudomonadota</taxon>
        <taxon>Betaproteobacteria</taxon>
        <taxon>Nitrosomonadales</taxon>
        <taxon>Methylophilaceae</taxon>
        <taxon>Candidatus Methylopumilus</taxon>
    </lineage>
</organism>
<dbReference type="STRING" id="1581557.BN1208_1101"/>
<comment type="catalytic activity">
    <reaction evidence="1 7">
        <text>L-glutamate = D-glutamate</text>
        <dbReference type="Rhea" id="RHEA:12813"/>
        <dbReference type="ChEBI" id="CHEBI:29985"/>
        <dbReference type="ChEBI" id="CHEBI:29986"/>
        <dbReference type="EC" id="5.1.1.3"/>
    </reaction>
</comment>
<dbReference type="InterPro" id="IPR001920">
    <property type="entry name" value="Asp/Glu_race"/>
</dbReference>
<feature type="binding site" evidence="7">
    <location>
        <begin position="187"/>
        <end position="188"/>
    </location>
    <ligand>
        <name>substrate</name>
    </ligand>
</feature>
<dbReference type="PANTHER" id="PTHR21198:SF2">
    <property type="entry name" value="GLUTAMATE RACEMASE"/>
    <property type="match status" value="1"/>
</dbReference>
<dbReference type="AlphaFoldDB" id="A0A0D6EWI0"/>
<evidence type="ECO:0000256" key="2">
    <source>
        <dbReference type="ARBA" id="ARBA00013090"/>
    </source>
</evidence>
<evidence type="ECO:0000256" key="5">
    <source>
        <dbReference type="ARBA" id="ARBA00023235"/>
    </source>
</evidence>
<evidence type="ECO:0000256" key="1">
    <source>
        <dbReference type="ARBA" id="ARBA00001602"/>
    </source>
</evidence>
<dbReference type="PROSITE" id="PS00924">
    <property type="entry name" value="ASP_GLU_RACEMASE_2"/>
    <property type="match status" value="1"/>
</dbReference>
<evidence type="ECO:0000256" key="4">
    <source>
        <dbReference type="ARBA" id="ARBA00022984"/>
    </source>
</evidence>
<feature type="active site" description="Proton donor/acceptor" evidence="7">
    <location>
        <position position="76"/>
    </location>
</feature>
<dbReference type="OrthoDB" id="9801055at2"/>
<feature type="active site" description="Proton donor/acceptor" evidence="7">
    <location>
        <position position="186"/>
    </location>
</feature>
<evidence type="ECO:0000313" key="9">
    <source>
        <dbReference type="Proteomes" id="UP000064007"/>
    </source>
</evidence>
<comment type="pathway">
    <text evidence="7">Cell wall biogenesis; peptidoglycan biosynthesis.</text>
</comment>
<dbReference type="GO" id="GO:0009252">
    <property type="term" value="P:peptidoglycan biosynthetic process"/>
    <property type="evidence" value="ECO:0007669"/>
    <property type="project" value="UniProtKB-UniRule"/>
</dbReference>
<dbReference type="EC" id="5.1.1.3" evidence="2 7"/>
<evidence type="ECO:0000313" key="8">
    <source>
        <dbReference type="EMBL" id="CEZ19982.1"/>
    </source>
</evidence>
<keyword evidence="6 7" id="KW-0961">Cell wall biogenesis/degradation</keyword>
<comment type="function">
    <text evidence="7">Provides the (R)-glutamate required for cell wall biosynthesis.</text>
</comment>
<protein>
    <recommendedName>
        <fullName evidence="2 7">Glutamate racemase</fullName>
        <ecNumber evidence="2 7">5.1.1.3</ecNumber>
    </recommendedName>
</protein>
<keyword evidence="4 7" id="KW-0573">Peptidoglycan synthesis</keyword>
<keyword evidence="9" id="KW-1185">Reference proteome</keyword>
<dbReference type="HOGENOM" id="CLU_052344_1_0_4"/>
<evidence type="ECO:0000256" key="6">
    <source>
        <dbReference type="ARBA" id="ARBA00023316"/>
    </source>
</evidence>
<gene>
    <name evidence="7 8" type="primary">murI</name>
    <name evidence="8" type="ORF">BN1208_1101</name>
</gene>
<evidence type="ECO:0000256" key="3">
    <source>
        <dbReference type="ARBA" id="ARBA00022960"/>
    </source>
</evidence>
<dbReference type="PROSITE" id="PS00923">
    <property type="entry name" value="ASP_GLU_RACEMASE_1"/>
    <property type="match status" value="1"/>
</dbReference>
<name>A0A0D6EWI0_9PROT</name>
<evidence type="ECO:0000256" key="7">
    <source>
        <dbReference type="HAMAP-Rule" id="MF_00258"/>
    </source>
</evidence>
<dbReference type="NCBIfam" id="TIGR00067">
    <property type="entry name" value="glut_race"/>
    <property type="match status" value="1"/>
</dbReference>
<dbReference type="InterPro" id="IPR033134">
    <property type="entry name" value="Asp/Glu_racemase_AS_2"/>
</dbReference>
<reference evidence="9" key="1">
    <citation type="submission" date="2014-12" db="EMBL/GenBank/DDBJ databases">
        <authorList>
            <person name="Salcher M.M."/>
        </authorList>
    </citation>
    <scope>NUCLEOTIDE SEQUENCE [LARGE SCALE GENOMIC DNA]</scope>
    <source>
        <strain evidence="9">MMS-10A-171</strain>
    </source>
</reference>
<proteinExistence type="inferred from homology"/>
<comment type="similarity">
    <text evidence="7">Belongs to the aspartate/glutamate racemases family.</text>
</comment>